<dbReference type="PANTHER" id="PTHR22767:SF2">
    <property type="entry name" value="N(ALPHA)-ACETYLTRANSFERASE 15_16, ISOFORM A"/>
    <property type="match status" value="1"/>
</dbReference>
<evidence type="ECO:0000256" key="3">
    <source>
        <dbReference type="PROSITE-ProRule" id="PRU00339"/>
    </source>
</evidence>
<dbReference type="RefSeq" id="XP_025376760.1">
    <property type="nucleotide sequence ID" value="XM_025518080.1"/>
</dbReference>
<dbReference type="GeneID" id="37039996"/>
<organism evidence="5 6">
    <name type="scientific">Acaromyces ingoldii</name>
    <dbReference type="NCBI Taxonomy" id="215250"/>
    <lineage>
        <taxon>Eukaryota</taxon>
        <taxon>Fungi</taxon>
        <taxon>Dikarya</taxon>
        <taxon>Basidiomycota</taxon>
        <taxon>Ustilaginomycotina</taxon>
        <taxon>Exobasidiomycetes</taxon>
        <taxon>Exobasidiales</taxon>
        <taxon>Cryptobasidiaceae</taxon>
        <taxon>Acaromyces</taxon>
    </lineage>
</organism>
<proteinExistence type="predicted"/>
<dbReference type="GO" id="GO:0031415">
    <property type="term" value="C:NatA complex"/>
    <property type="evidence" value="ECO:0007669"/>
    <property type="project" value="TreeGrafter"/>
</dbReference>
<dbReference type="OrthoDB" id="10263032at2759"/>
<evidence type="ECO:0000256" key="4">
    <source>
        <dbReference type="SAM" id="MobiDB-lite"/>
    </source>
</evidence>
<keyword evidence="5" id="KW-0808">Transferase</keyword>
<dbReference type="PANTHER" id="PTHR22767">
    <property type="entry name" value="N-TERMINAL ACETYLTRANSFERASE-RELATED"/>
    <property type="match status" value="1"/>
</dbReference>
<accession>A0A316YK59</accession>
<dbReference type="PROSITE" id="PS50005">
    <property type="entry name" value="TPR"/>
    <property type="match status" value="1"/>
</dbReference>
<keyword evidence="1" id="KW-0677">Repeat</keyword>
<feature type="compositionally biased region" description="Basic and acidic residues" evidence="4">
    <location>
        <begin position="642"/>
        <end position="656"/>
    </location>
</feature>
<gene>
    <name evidence="5" type="ORF">FA10DRAFT_147689</name>
</gene>
<feature type="repeat" description="TPR" evidence="3">
    <location>
        <begin position="102"/>
        <end position="135"/>
    </location>
</feature>
<dbReference type="STRING" id="215250.A0A316YK59"/>
<dbReference type="InterPro" id="IPR021183">
    <property type="entry name" value="NatA_aux_su"/>
</dbReference>
<evidence type="ECO:0000313" key="5">
    <source>
        <dbReference type="EMBL" id="PWN89562.1"/>
    </source>
</evidence>
<feature type="region of interest" description="Disordered" evidence="4">
    <location>
        <begin position="886"/>
        <end position="921"/>
    </location>
</feature>
<dbReference type="EMBL" id="KZ819637">
    <property type="protein sequence ID" value="PWN89562.1"/>
    <property type="molecule type" value="Genomic_DNA"/>
</dbReference>
<sequence length="921" mass="104582">MVYFFITHSSSPRFTQAMAPPLKKSSTTQLPTKERGLFARLIQEYETKKHKTGLKTADQILKKFPEHGETLCMKGLLLASVDRRAEGIELARKGVRFDLTSFISWHALGILNRMDKNYDEAIKCYGQALRIEGGTNINLIRESAYLHLQQRNFASLIDNRLTLVRSQPHLRINWAGLAVAHHLAGSLEEAVRVLEGFESVCRDVPRRSFEQSEIYLYHASILYEAGKYEEAKKLLADRKDDEVVDRKALDVLTARCQFALGKREEAERIYNDLLSRNGEDRSYLAGWLEARGVATQAESDEAREKATKAFEELRERFPKSRAVKRLALVYLGATSNDFKSQARDYLQTAFEKGVPSVFTDIRSLYGDVAKRDIIEEIVEEMRQTWFKDQGEPPSSYLWAIYYLAQHYSHLGQDIRALEYADSAIAHTPSMPELHMTRARILKRAGSLQWASQAMEDARSLDGQDRFLNCKSAKYYLRIDDVDTAVARVGLFTKPDAPSPVHDLVDMQAFWYLLEEANAWERKANYAMALKRHGQIDKTFTEIWDDQLDFHSYCIRKFTLRAYVDMVRFEDQLRSHPAYFVSALSAIRILTKLHDQPDLYKPDESSASKTNGELTDEQRKEAKKARKAELKAAEEAAAAEAAKKKAEMLKQQQDKKKGAAKKAADDDEEMPPPPKDEDPQGTEALKKVDPLVDAQKHLTQLQKMAGRRVETWLATFEVAYRSKNWLLATRAVAHAHAIDASNAELQVQLVKLRKALDSNLNESTTSAIRDSIEATWKHIVGSEQVSLEQFISQARQTHGESVPHALAHARSILVLRREAKEEAVDIVLQTPKMVKDATATSQTKGLLSQFLEVRQFVLGVGSEANVEEFDRSCEGLFAMADVFKSDKRRGEEEKRRVQEKRSWEPSKTDEDVQGPTSNGSSS</sequence>
<evidence type="ECO:0000313" key="6">
    <source>
        <dbReference type="Proteomes" id="UP000245768"/>
    </source>
</evidence>
<dbReference type="SUPFAM" id="SSF48452">
    <property type="entry name" value="TPR-like"/>
    <property type="match status" value="1"/>
</dbReference>
<protein>
    <submittedName>
        <fullName evidence="5">N-terminal acetyltransferase A, auxiliary subunit</fullName>
    </submittedName>
</protein>
<dbReference type="InterPro" id="IPR011990">
    <property type="entry name" value="TPR-like_helical_dom_sf"/>
</dbReference>
<dbReference type="PIRSF" id="PIRSF000422">
    <property type="entry name" value="N-terminal-AcTrfase-A_aux_su"/>
    <property type="match status" value="1"/>
</dbReference>
<dbReference type="SMART" id="SM00028">
    <property type="entry name" value="TPR"/>
    <property type="match status" value="3"/>
</dbReference>
<keyword evidence="2 3" id="KW-0802">TPR repeat</keyword>
<feature type="compositionally biased region" description="Basic and acidic residues" evidence="4">
    <location>
        <begin position="886"/>
        <end position="909"/>
    </location>
</feature>
<dbReference type="GO" id="GO:0016740">
    <property type="term" value="F:transferase activity"/>
    <property type="evidence" value="ECO:0007669"/>
    <property type="project" value="UniProtKB-KW"/>
</dbReference>
<dbReference type="AlphaFoldDB" id="A0A316YK59"/>
<reference evidence="5 6" key="1">
    <citation type="journal article" date="2018" name="Mol. Biol. Evol.">
        <title>Broad Genomic Sampling Reveals a Smut Pathogenic Ancestry of the Fungal Clade Ustilaginomycotina.</title>
        <authorList>
            <person name="Kijpornyongpan T."/>
            <person name="Mondo S.J."/>
            <person name="Barry K."/>
            <person name="Sandor L."/>
            <person name="Lee J."/>
            <person name="Lipzen A."/>
            <person name="Pangilinan J."/>
            <person name="LaButti K."/>
            <person name="Hainaut M."/>
            <person name="Henrissat B."/>
            <person name="Grigoriev I.V."/>
            <person name="Spatafora J.W."/>
            <person name="Aime M.C."/>
        </authorList>
    </citation>
    <scope>NUCLEOTIDE SEQUENCE [LARGE SCALE GENOMIC DNA]</scope>
    <source>
        <strain evidence="5 6">MCA 4198</strain>
    </source>
</reference>
<dbReference type="Gene3D" id="1.25.40.1040">
    <property type="match status" value="1"/>
</dbReference>
<dbReference type="InterPro" id="IPR019734">
    <property type="entry name" value="TPR_rpt"/>
</dbReference>
<evidence type="ECO:0000256" key="2">
    <source>
        <dbReference type="ARBA" id="ARBA00022803"/>
    </source>
</evidence>
<dbReference type="Pfam" id="PF12569">
    <property type="entry name" value="NatA_aux_su"/>
    <property type="match status" value="1"/>
</dbReference>
<dbReference type="InParanoid" id="A0A316YK59"/>
<dbReference type="FunCoup" id="A0A316YK59">
    <property type="interactions" value="519"/>
</dbReference>
<feature type="region of interest" description="Disordered" evidence="4">
    <location>
        <begin position="597"/>
        <end position="627"/>
    </location>
</feature>
<keyword evidence="6" id="KW-1185">Reference proteome</keyword>
<evidence type="ECO:0000256" key="1">
    <source>
        <dbReference type="ARBA" id="ARBA00022737"/>
    </source>
</evidence>
<feature type="region of interest" description="Disordered" evidence="4">
    <location>
        <begin position="642"/>
        <end position="681"/>
    </location>
</feature>
<dbReference type="Proteomes" id="UP000245768">
    <property type="component" value="Unassembled WGS sequence"/>
</dbReference>
<name>A0A316YK59_9BASI</name>
<dbReference type="Gene3D" id="1.25.40.1010">
    <property type="match status" value="1"/>
</dbReference>